<dbReference type="PROSITE" id="PS51257">
    <property type="entry name" value="PROKAR_LIPOPROTEIN"/>
    <property type="match status" value="1"/>
</dbReference>
<dbReference type="Pfam" id="PF23778">
    <property type="entry name" value="Phage_holin_2"/>
    <property type="match status" value="1"/>
</dbReference>
<keyword evidence="1" id="KW-1133">Transmembrane helix</keyword>
<reference evidence="2 3" key="1">
    <citation type="submission" date="2019-07" db="EMBL/GenBank/DDBJ databases">
        <authorList>
            <person name="Lauer M.J."/>
            <person name="Stoner T.H."/>
            <person name="Garlena R.A."/>
            <person name="Russell D.A."/>
            <person name="Pope W.H."/>
            <person name="Jacobs-Sera D."/>
            <person name="Hatfull G.F."/>
        </authorList>
    </citation>
    <scope>NUCLEOTIDE SEQUENCE [LARGE SCALE GENOMIC DNA]</scope>
</reference>
<feature type="transmembrane region" description="Helical" evidence="1">
    <location>
        <begin position="66"/>
        <end position="87"/>
    </location>
</feature>
<keyword evidence="1" id="KW-0812">Transmembrane</keyword>
<organism evidence="2 3">
    <name type="scientific">Gordonia phage GretelLyn</name>
    <dbReference type="NCBI Taxonomy" id="2599844"/>
    <lineage>
        <taxon>Viruses</taxon>
        <taxon>Duplodnaviria</taxon>
        <taxon>Heunggongvirae</taxon>
        <taxon>Uroviricota</taxon>
        <taxon>Caudoviricetes</taxon>
        <taxon>Dovevirinae</taxon>
        <taxon>Lambovirus</taxon>
        <taxon>Lambovirus sadboi</taxon>
    </lineage>
</organism>
<protein>
    <recommendedName>
        <fullName evidence="4">Holin</fullName>
    </recommendedName>
</protein>
<feature type="transmembrane region" description="Helical" evidence="1">
    <location>
        <begin position="99"/>
        <end position="117"/>
    </location>
</feature>
<sequence>MKQAAISASATTAVGSCIYLGVVYGLGADPVFAANILLTLMCGFSWVFTFLYGFRSQWNLTGAGRTLMYLSLSFSLVLTQTMASVWSHSEYPAREIIRFIVYFVLTAALLNMVRRVLIEQALDEYDKNRIS</sequence>
<name>A0A5J6TEM2_9CAUD</name>
<evidence type="ECO:0000256" key="1">
    <source>
        <dbReference type="SAM" id="Phobius"/>
    </source>
</evidence>
<proteinExistence type="predicted"/>
<keyword evidence="1" id="KW-0472">Membrane</keyword>
<dbReference type="Proteomes" id="UP000325832">
    <property type="component" value="Genome"/>
</dbReference>
<evidence type="ECO:0000313" key="3">
    <source>
        <dbReference type="Proteomes" id="UP000325832"/>
    </source>
</evidence>
<accession>A0A5J6TEM2</accession>
<dbReference type="InterPro" id="IPR056964">
    <property type="entry name" value="Phage_holin"/>
</dbReference>
<dbReference type="EMBL" id="MN234162">
    <property type="protein sequence ID" value="QFG08179.1"/>
    <property type="molecule type" value="Genomic_DNA"/>
</dbReference>
<evidence type="ECO:0000313" key="2">
    <source>
        <dbReference type="EMBL" id="QFG08179.1"/>
    </source>
</evidence>
<gene>
    <name evidence="2" type="primary">40</name>
    <name evidence="2" type="ORF">PBI_GRETELLYN_40</name>
</gene>
<feature type="transmembrane region" description="Helical" evidence="1">
    <location>
        <begin position="7"/>
        <end position="26"/>
    </location>
</feature>
<feature type="transmembrane region" description="Helical" evidence="1">
    <location>
        <begin position="32"/>
        <end position="54"/>
    </location>
</feature>
<evidence type="ECO:0008006" key="4">
    <source>
        <dbReference type="Google" id="ProtNLM"/>
    </source>
</evidence>